<keyword evidence="5 6" id="KW-0472">Membrane</keyword>
<dbReference type="Pfam" id="PF02653">
    <property type="entry name" value="BPD_transp_2"/>
    <property type="match status" value="1"/>
</dbReference>
<evidence type="ECO:0000313" key="8">
    <source>
        <dbReference type="Proteomes" id="UP000223606"/>
    </source>
</evidence>
<dbReference type="GO" id="GO:0005886">
    <property type="term" value="C:plasma membrane"/>
    <property type="evidence" value="ECO:0007669"/>
    <property type="project" value="UniProtKB-SubCell"/>
</dbReference>
<keyword evidence="3 6" id="KW-0812">Transmembrane</keyword>
<name>A0A2C9D7H6_9HYPH</name>
<keyword evidence="8" id="KW-1185">Reference proteome</keyword>
<feature type="transmembrane region" description="Helical" evidence="6">
    <location>
        <begin position="225"/>
        <end position="244"/>
    </location>
</feature>
<reference evidence="8" key="1">
    <citation type="submission" date="2017-09" db="EMBL/GenBank/DDBJ databases">
        <title>Genome sequence of Nannocystis excedens DSM 71.</title>
        <authorList>
            <person name="Blom J."/>
        </authorList>
    </citation>
    <scope>NUCLEOTIDE SEQUENCE [LARGE SCALE GENOMIC DNA]</scope>
    <source>
        <strain evidence="8">type strain: E19</strain>
    </source>
</reference>
<dbReference type="EMBL" id="LT960614">
    <property type="protein sequence ID" value="SON55701.1"/>
    <property type="molecule type" value="Genomic_DNA"/>
</dbReference>
<evidence type="ECO:0000256" key="3">
    <source>
        <dbReference type="ARBA" id="ARBA00022692"/>
    </source>
</evidence>
<protein>
    <submittedName>
        <fullName evidence="7">Ribose transport system permease protein RbsC</fullName>
    </submittedName>
</protein>
<feature type="transmembrane region" description="Helical" evidence="6">
    <location>
        <begin position="82"/>
        <end position="100"/>
    </location>
</feature>
<accession>A0A2C9D7H6</accession>
<feature type="transmembrane region" description="Helical" evidence="6">
    <location>
        <begin position="56"/>
        <end position="75"/>
    </location>
</feature>
<dbReference type="PANTHER" id="PTHR32196">
    <property type="entry name" value="ABC TRANSPORTER PERMEASE PROTEIN YPHD-RELATED-RELATED"/>
    <property type="match status" value="1"/>
</dbReference>
<dbReference type="AlphaFoldDB" id="A0A2C9D7H6"/>
<dbReference type="CDD" id="cd06579">
    <property type="entry name" value="TM_PBP1_transp_AraH_like"/>
    <property type="match status" value="1"/>
</dbReference>
<dbReference type="Proteomes" id="UP000223606">
    <property type="component" value="Chromosome 1"/>
</dbReference>
<feature type="transmembrane region" description="Helical" evidence="6">
    <location>
        <begin position="301"/>
        <end position="320"/>
    </location>
</feature>
<evidence type="ECO:0000256" key="4">
    <source>
        <dbReference type="ARBA" id="ARBA00022989"/>
    </source>
</evidence>
<keyword evidence="2" id="KW-1003">Cell membrane</keyword>
<organism evidence="7 8">
    <name type="scientific">Hartmannibacter diazotrophicus</name>
    <dbReference type="NCBI Taxonomy" id="1482074"/>
    <lineage>
        <taxon>Bacteria</taxon>
        <taxon>Pseudomonadati</taxon>
        <taxon>Pseudomonadota</taxon>
        <taxon>Alphaproteobacteria</taxon>
        <taxon>Hyphomicrobiales</taxon>
        <taxon>Pleomorphomonadaceae</taxon>
        <taxon>Hartmannibacter</taxon>
    </lineage>
</organism>
<feature type="transmembrane region" description="Helical" evidence="6">
    <location>
        <begin position="106"/>
        <end position="124"/>
    </location>
</feature>
<feature type="transmembrane region" description="Helical" evidence="6">
    <location>
        <begin position="131"/>
        <end position="152"/>
    </location>
</feature>
<dbReference type="RefSeq" id="WP_099556173.1">
    <property type="nucleotide sequence ID" value="NZ_LT960614.1"/>
</dbReference>
<evidence type="ECO:0000256" key="5">
    <source>
        <dbReference type="ARBA" id="ARBA00023136"/>
    </source>
</evidence>
<dbReference type="KEGG" id="hdi:HDIA_2160"/>
<feature type="transmembrane region" description="Helical" evidence="6">
    <location>
        <begin position="172"/>
        <end position="194"/>
    </location>
</feature>
<keyword evidence="4 6" id="KW-1133">Transmembrane helix</keyword>
<evidence type="ECO:0000256" key="6">
    <source>
        <dbReference type="SAM" id="Phobius"/>
    </source>
</evidence>
<sequence>MTMITLEPGRLMERSRLSLGPLKKPLAGLAALAAVFGLLALQLPNFASLGNAMNILGQSGPLALLALGQMCVIVIRGYDISVGAVMALASVVAALATSTFGIAGIIAAPLTGALFGLVNGLLIGRLRIQPVVATLATLLIARAIALLISNGGQVTMVEGDAQMQLLDFNFGALMRLPYSFLMTLAAFVLVGVMLRKTLVGRRLFMIGGDPDAARLIGIKVETMTVLAYVICGTCAGLAAVLILARTGSGLPTDGFGVELQAIATAVIGGTPLTGGLASPAGVLIAAVIIQTIYSGLSFSAISPYAGELVLGLVILLAGVLGKRRSQ</sequence>
<dbReference type="PANTHER" id="PTHR32196:SF72">
    <property type="entry name" value="RIBOSE IMPORT PERMEASE PROTEIN RBSC"/>
    <property type="match status" value="1"/>
</dbReference>
<proteinExistence type="predicted"/>
<dbReference type="InterPro" id="IPR001851">
    <property type="entry name" value="ABC_transp_permease"/>
</dbReference>
<dbReference type="OrthoDB" id="6384190at2"/>
<gene>
    <name evidence="7" type="primary">rbsC_7</name>
    <name evidence="7" type="ORF">HDIA_2160</name>
</gene>
<evidence type="ECO:0000313" key="7">
    <source>
        <dbReference type="EMBL" id="SON55701.1"/>
    </source>
</evidence>
<evidence type="ECO:0000256" key="2">
    <source>
        <dbReference type="ARBA" id="ARBA00022475"/>
    </source>
</evidence>
<dbReference type="GO" id="GO:0022857">
    <property type="term" value="F:transmembrane transporter activity"/>
    <property type="evidence" value="ECO:0007669"/>
    <property type="project" value="InterPro"/>
</dbReference>
<evidence type="ECO:0000256" key="1">
    <source>
        <dbReference type="ARBA" id="ARBA00004651"/>
    </source>
</evidence>
<comment type="subcellular location">
    <subcellularLocation>
        <location evidence="1">Cell membrane</location>
        <topology evidence="1">Multi-pass membrane protein</topology>
    </subcellularLocation>
</comment>